<dbReference type="Pfam" id="PF00481">
    <property type="entry name" value="PP2C"/>
    <property type="match status" value="1"/>
</dbReference>
<evidence type="ECO:0000256" key="1">
    <source>
        <dbReference type="ARBA" id="ARBA00004170"/>
    </source>
</evidence>
<dbReference type="CDD" id="cd00143">
    <property type="entry name" value="PP2Cc"/>
    <property type="match status" value="1"/>
</dbReference>
<dbReference type="InterPro" id="IPR001932">
    <property type="entry name" value="PPM-type_phosphatase-like_dom"/>
</dbReference>
<dbReference type="EMBL" id="BRXZ01000475">
    <property type="protein sequence ID" value="GMI12409.1"/>
    <property type="molecule type" value="Genomic_DNA"/>
</dbReference>
<organism evidence="8 9">
    <name type="scientific">Triparma retinervis</name>
    <dbReference type="NCBI Taxonomy" id="2557542"/>
    <lineage>
        <taxon>Eukaryota</taxon>
        <taxon>Sar</taxon>
        <taxon>Stramenopiles</taxon>
        <taxon>Ochrophyta</taxon>
        <taxon>Bolidophyceae</taxon>
        <taxon>Parmales</taxon>
        <taxon>Triparmaceae</taxon>
        <taxon>Triparma</taxon>
    </lineage>
</organism>
<keyword evidence="4 5" id="KW-0904">Protein phosphatase</keyword>
<evidence type="ECO:0000256" key="2">
    <source>
        <dbReference type="ARBA" id="ARBA00022723"/>
    </source>
</evidence>
<name>A0A9W7KUV6_9STRA</name>
<dbReference type="GO" id="GO:0004722">
    <property type="term" value="F:protein serine/threonine phosphatase activity"/>
    <property type="evidence" value="ECO:0007669"/>
    <property type="project" value="InterPro"/>
</dbReference>
<evidence type="ECO:0000256" key="4">
    <source>
        <dbReference type="ARBA" id="ARBA00022912"/>
    </source>
</evidence>
<dbReference type="AlphaFoldDB" id="A0A9W7KUV6"/>
<feature type="domain" description="PPM-type phosphatase" evidence="7">
    <location>
        <begin position="257"/>
        <end position="514"/>
    </location>
</feature>
<dbReference type="PROSITE" id="PS01032">
    <property type="entry name" value="PPM_1"/>
    <property type="match status" value="1"/>
</dbReference>
<comment type="subcellular location">
    <subcellularLocation>
        <location evidence="1">Membrane</location>
        <topology evidence="1">Peripheral membrane protein</topology>
    </subcellularLocation>
</comment>
<comment type="similarity">
    <text evidence="5">Belongs to the PP2C family.</text>
</comment>
<dbReference type="InterPro" id="IPR000222">
    <property type="entry name" value="PP2C_BS"/>
</dbReference>
<feature type="region of interest" description="Disordered" evidence="6">
    <location>
        <begin position="75"/>
        <end position="99"/>
    </location>
</feature>
<feature type="region of interest" description="Disordered" evidence="6">
    <location>
        <begin position="1"/>
        <end position="21"/>
    </location>
</feature>
<dbReference type="OrthoDB" id="10264738at2759"/>
<evidence type="ECO:0000256" key="5">
    <source>
        <dbReference type="RuleBase" id="RU003465"/>
    </source>
</evidence>
<dbReference type="PANTHER" id="PTHR47992">
    <property type="entry name" value="PROTEIN PHOSPHATASE"/>
    <property type="match status" value="1"/>
</dbReference>
<dbReference type="SUPFAM" id="SSF48403">
    <property type="entry name" value="Ankyrin repeat"/>
    <property type="match status" value="1"/>
</dbReference>
<dbReference type="InterPro" id="IPR036457">
    <property type="entry name" value="PPM-type-like_dom_sf"/>
</dbReference>
<evidence type="ECO:0000313" key="8">
    <source>
        <dbReference type="EMBL" id="GMI12409.1"/>
    </source>
</evidence>
<reference evidence="8" key="1">
    <citation type="submission" date="2022-07" db="EMBL/GenBank/DDBJ databases">
        <title>Genome analysis of Parmales, a sister group of diatoms, reveals the evolutionary specialization of diatoms from phago-mixotrophs to photoautotrophs.</title>
        <authorList>
            <person name="Ban H."/>
            <person name="Sato S."/>
            <person name="Yoshikawa S."/>
            <person name="Kazumasa Y."/>
            <person name="Nakamura Y."/>
            <person name="Ichinomiya M."/>
            <person name="Saitoh K."/>
            <person name="Sato N."/>
            <person name="Blanc-Mathieu R."/>
            <person name="Endo H."/>
            <person name="Kuwata A."/>
            <person name="Ogata H."/>
        </authorList>
    </citation>
    <scope>NUCLEOTIDE SEQUENCE</scope>
</reference>
<feature type="compositionally biased region" description="Low complexity" evidence="6">
    <location>
        <begin position="80"/>
        <end position="97"/>
    </location>
</feature>
<sequence length="514" mass="54332">MTPSVLTACHSTARELTSPTAEWEEGKGIFNTACSGKPTEKHLKKLWKRLRKSVRKPVEPSATDGFEGGVNLFSDEGGVSSSSPSSSSSSSSLSISSKLPRSTNMGNLCPDGWTVAMAAAGKGSKDALVVLFEGDWWKEGDGQPGEVKEDTEEEKSTRRSLNLSLLTEVNLQGQVCLHCACQSGSLSSVSYILHLMTSLGSSPPKGRDAPVDLAGFTPAGYAVRGGRWDVFDLVFTRGDYTVFDESAGGEWEGEGGKAGWFEAKGKREGQEDEFMLGVGEGRVVIGVFDGHGGREMSRFVREEVSGIVGEGGDITKEGLIEVDERGRGKGIKGGSTGCIVEVKGGEGGRVVQCWNVGDSRAVLIVVGEGGARAVDLSNDHKPTDEAEIKRVTNAGMKVEDGRVVKGGKESLGLCRAFGDYDYKDNKNLKPAEQAIVALADSVIFREASLAEGEAIWGAVVACDGIWDVMTSSEAAAMVGGRGEGGGLRELAREVAWTAIEKGSTDNCTIAIMKL</sequence>
<evidence type="ECO:0000256" key="6">
    <source>
        <dbReference type="SAM" id="MobiDB-lite"/>
    </source>
</evidence>
<dbReference type="Gene3D" id="1.25.40.20">
    <property type="entry name" value="Ankyrin repeat-containing domain"/>
    <property type="match status" value="1"/>
</dbReference>
<keyword evidence="2" id="KW-0479">Metal-binding</keyword>
<gene>
    <name evidence="8" type="ORF">TrRE_jg463</name>
</gene>
<evidence type="ECO:0000313" key="9">
    <source>
        <dbReference type="Proteomes" id="UP001165082"/>
    </source>
</evidence>
<proteinExistence type="inferred from homology"/>
<dbReference type="SUPFAM" id="SSF81606">
    <property type="entry name" value="PP2C-like"/>
    <property type="match status" value="1"/>
</dbReference>
<dbReference type="GO" id="GO:0046872">
    <property type="term" value="F:metal ion binding"/>
    <property type="evidence" value="ECO:0007669"/>
    <property type="project" value="UniProtKB-KW"/>
</dbReference>
<comment type="caution">
    <text evidence="8">The sequence shown here is derived from an EMBL/GenBank/DDBJ whole genome shotgun (WGS) entry which is preliminary data.</text>
</comment>
<dbReference type="InterPro" id="IPR036770">
    <property type="entry name" value="Ankyrin_rpt-contain_sf"/>
</dbReference>
<dbReference type="Proteomes" id="UP001165082">
    <property type="component" value="Unassembled WGS sequence"/>
</dbReference>
<keyword evidence="9" id="KW-1185">Reference proteome</keyword>
<dbReference type="SMART" id="SM00332">
    <property type="entry name" value="PP2Cc"/>
    <property type="match status" value="1"/>
</dbReference>
<dbReference type="PROSITE" id="PS51746">
    <property type="entry name" value="PPM_2"/>
    <property type="match status" value="1"/>
</dbReference>
<dbReference type="GO" id="GO:0016020">
    <property type="term" value="C:membrane"/>
    <property type="evidence" value="ECO:0007669"/>
    <property type="project" value="UniProtKB-SubCell"/>
</dbReference>
<keyword evidence="3 5" id="KW-0378">Hydrolase</keyword>
<feature type="region of interest" description="Disordered" evidence="6">
    <location>
        <begin position="140"/>
        <end position="159"/>
    </location>
</feature>
<evidence type="ECO:0000256" key="3">
    <source>
        <dbReference type="ARBA" id="ARBA00022801"/>
    </source>
</evidence>
<evidence type="ECO:0000259" key="7">
    <source>
        <dbReference type="PROSITE" id="PS51746"/>
    </source>
</evidence>
<accession>A0A9W7KUV6</accession>
<dbReference type="Gene3D" id="3.60.40.10">
    <property type="entry name" value="PPM-type phosphatase domain"/>
    <property type="match status" value="1"/>
</dbReference>
<protein>
    <recommendedName>
        <fullName evidence="7">PPM-type phosphatase domain-containing protein</fullName>
    </recommendedName>
</protein>
<dbReference type="InterPro" id="IPR015655">
    <property type="entry name" value="PP2C"/>
</dbReference>